<evidence type="ECO:0000313" key="3">
    <source>
        <dbReference type="Ensembl" id="ENSSORP00005051150.1"/>
    </source>
</evidence>
<sequence>MVEVTSVWTCQTDGRRLSDVLFPVHIRDNEELNEAEGDNAERCGWAWLEQTEEASPCVLTLTCSPSAPPSDPPAAIGRLLLVSEARTMEVYDQTGEYCGTVRGERDNSVHLDSADSGPFYRKQLILDHPSASCEVKLLSLAGRRRVAVHQVVVGLQTLGPGRFHGAGIDMQQVQSLVDEMGASLSPGAQNLMDMVHFQQKNQTGSLSSFLPLLMGGGALSALTQTANGNALQAGPPQSPLSSVTPADEAPPSHNGLMSDSSGSASLDSLQKSTETSDAGGPVSPAQLTEMMSHLLKGQGQMLSSAPDLLPVLQSVCGQVTQLRLDSEKQLRNGSWDLDRDLDRVMERRLEQMEQRLKDHVDRRLDALEQKLDKVLLLVLDRGGGGRATGGGGAEEIHASGPPLKTA</sequence>
<accession>A0A673CAT6</accession>
<dbReference type="Pfam" id="PF14958">
    <property type="entry name" value="PAAT-like"/>
    <property type="match status" value="1"/>
</dbReference>
<feature type="region of interest" description="Disordered" evidence="2">
    <location>
        <begin position="385"/>
        <end position="406"/>
    </location>
</feature>
<organism evidence="3 4">
    <name type="scientific">Sphaeramia orbicularis</name>
    <name type="common">orbiculate cardinalfish</name>
    <dbReference type="NCBI Taxonomy" id="375764"/>
    <lineage>
        <taxon>Eukaryota</taxon>
        <taxon>Metazoa</taxon>
        <taxon>Chordata</taxon>
        <taxon>Craniata</taxon>
        <taxon>Vertebrata</taxon>
        <taxon>Euteleostomi</taxon>
        <taxon>Actinopterygii</taxon>
        <taxon>Neopterygii</taxon>
        <taxon>Teleostei</taxon>
        <taxon>Neoteleostei</taxon>
        <taxon>Acanthomorphata</taxon>
        <taxon>Gobiaria</taxon>
        <taxon>Kurtiformes</taxon>
        <taxon>Apogonoidei</taxon>
        <taxon>Apogonidae</taxon>
        <taxon>Apogoninae</taxon>
        <taxon>Sphaeramia</taxon>
    </lineage>
</organism>
<dbReference type="RefSeq" id="XP_030019287.1">
    <property type="nucleotide sequence ID" value="XM_030163427.1"/>
</dbReference>
<feature type="region of interest" description="Disordered" evidence="2">
    <location>
        <begin position="228"/>
        <end position="284"/>
    </location>
</feature>
<dbReference type="InterPro" id="IPR028043">
    <property type="entry name" value="PAAT-like"/>
</dbReference>
<dbReference type="PANTHER" id="PTHR14787">
    <property type="entry name" value="C10ORF188 FAMILY MEMBER"/>
    <property type="match status" value="1"/>
</dbReference>
<evidence type="ECO:0000313" key="4">
    <source>
        <dbReference type="Proteomes" id="UP000472271"/>
    </source>
</evidence>
<evidence type="ECO:0000256" key="1">
    <source>
        <dbReference type="SAM" id="Coils"/>
    </source>
</evidence>
<dbReference type="Proteomes" id="UP000472271">
    <property type="component" value="Chromosome 19"/>
</dbReference>
<keyword evidence="1" id="KW-0175">Coiled coil</keyword>
<dbReference type="Ensembl" id="ENSSORT00005052374.1">
    <property type="protein sequence ID" value="ENSSORP00005051150.1"/>
    <property type="gene ID" value="ENSSORG00005023119.1"/>
</dbReference>
<reference evidence="3" key="2">
    <citation type="submission" date="2025-08" db="UniProtKB">
        <authorList>
            <consortium name="Ensembl"/>
        </authorList>
    </citation>
    <scope>IDENTIFICATION</scope>
</reference>
<dbReference type="GeneID" id="115439562"/>
<evidence type="ECO:0000256" key="2">
    <source>
        <dbReference type="SAM" id="MobiDB-lite"/>
    </source>
</evidence>
<dbReference type="PANTHER" id="PTHR14787:SF1">
    <property type="entry name" value="ATPASE PAAT"/>
    <property type="match status" value="1"/>
</dbReference>
<dbReference type="InParanoid" id="A0A673CAT6"/>
<reference evidence="3" key="1">
    <citation type="submission" date="2019-06" db="EMBL/GenBank/DDBJ databases">
        <authorList>
            <consortium name="Wellcome Sanger Institute Data Sharing"/>
        </authorList>
    </citation>
    <scope>NUCLEOTIDE SEQUENCE [LARGE SCALE GENOMIC DNA]</scope>
</reference>
<dbReference type="OrthoDB" id="5981473at2759"/>
<gene>
    <name evidence="3" type="primary">LOC115439562</name>
</gene>
<dbReference type="AlphaFoldDB" id="A0A673CAT6"/>
<feature type="compositionally biased region" description="Low complexity" evidence="2">
    <location>
        <begin position="258"/>
        <end position="272"/>
    </location>
</feature>
<name>A0A673CAT6_9TELE</name>
<keyword evidence="4" id="KW-1185">Reference proteome</keyword>
<proteinExistence type="predicted"/>
<protein>
    <submittedName>
        <fullName evidence="3">Uncharacterized protein</fullName>
    </submittedName>
</protein>
<reference evidence="3" key="3">
    <citation type="submission" date="2025-09" db="UniProtKB">
        <authorList>
            <consortium name="Ensembl"/>
        </authorList>
    </citation>
    <scope>IDENTIFICATION</scope>
</reference>
<feature type="coiled-coil region" evidence="1">
    <location>
        <begin position="342"/>
        <end position="369"/>
    </location>
</feature>